<dbReference type="Gene3D" id="1.10.3480.10">
    <property type="entry name" value="TorD-like"/>
    <property type="match status" value="1"/>
</dbReference>
<evidence type="ECO:0008006" key="4">
    <source>
        <dbReference type="Google" id="ProtNLM"/>
    </source>
</evidence>
<keyword evidence="1" id="KW-0143">Chaperone</keyword>
<dbReference type="SUPFAM" id="SSF89155">
    <property type="entry name" value="TorD-like"/>
    <property type="match status" value="1"/>
</dbReference>
<keyword evidence="3" id="KW-1185">Reference proteome</keyword>
<reference evidence="2 3" key="1">
    <citation type="submission" date="2017-01" db="EMBL/GenBank/DDBJ databases">
        <title>Genome sequence of Rhodovulum viride JA756.</title>
        <authorList>
            <person name="Lakshmi K.V."/>
            <person name="Tushar L.D."/>
            <person name="Sasikala C."/>
            <person name="Venkataramana C."/>
        </authorList>
    </citation>
    <scope>NUCLEOTIDE SEQUENCE [LARGE SCALE GENOMIC DNA]</scope>
    <source>
        <strain evidence="2 3">JA756</strain>
    </source>
</reference>
<organism evidence="2 3">
    <name type="scientific">Rhodovulum viride</name>
    <dbReference type="NCBI Taxonomy" id="1231134"/>
    <lineage>
        <taxon>Bacteria</taxon>
        <taxon>Pseudomonadati</taxon>
        <taxon>Pseudomonadota</taxon>
        <taxon>Alphaproteobacteria</taxon>
        <taxon>Rhodobacterales</taxon>
        <taxon>Paracoccaceae</taxon>
        <taxon>Rhodovulum</taxon>
    </lineage>
</organism>
<gene>
    <name evidence="2" type="ORF">BYZ73_13265</name>
</gene>
<evidence type="ECO:0000256" key="1">
    <source>
        <dbReference type="ARBA" id="ARBA00023186"/>
    </source>
</evidence>
<dbReference type="InterPro" id="IPR050289">
    <property type="entry name" value="TorD/DmsD_chaperones"/>
</dbReference>
<dbReference type="InterPro" id="IPR020945">
    <property type="entry name" value="DMSO/NO3_reduct_chaperone"/>
</dbReference>
<sequence>MSSLSQRLTAAEMADLAQTAEALAALFLAPPDLETVQALRSMPGQVALGRIGEVLNAGPEADTLRQILADGSAEEVVTALGRRHTALFEGIFRQRSLPPYASAWDGTGRLCGPAAGRAQAILRDLDVHLDGTGEPADHLAVQLAALAEALSQDRSEIAGRVLDELRWTDRFAAALTGADRTGFYGALARLVLALRTRLAADAAAATDPGSEPLTCAATAQI</sequence>
<dbReference type="PANTHER" id="PTHR34227:SF1">
    <property type="entry name" value="DIMETHYL SULFOXIDE REDUCTASE CHAPERONE-RELATED"/>
    <property type="match status" value="1"/>
</dbReference>
<dbReference type="PANTHER" id="PTHR34227">
    <property type="entry name" value="CHAPERONE PROTEIN YCDY"/>
    <property type="match status" value="1"/>
</dbReference>
<dbReference type="InterPro" id="IPR036411">
    <property type="entry name" value="TorD-like_sf"/>
</dbReference>
<proteinExistence type="predicted"/>
<comment type="caution">
    <text evidence="2">The sequence shown here is derived from an EMBL/GenBank/DDBJ whole genome shotgun (WGS) entry which is preliminary data.</text>
</comment>
<dbReference type="EMBL" id="MUAV01000015">
    <property type="protein sequence ID" value="RAP40737.1"/>
    <property type="molecule type" value="Genomic_DNA"/>
</dbReference>
<evidence type="ECO:0000313" key="3">
    <source>
        <dbReference type="Proteomes" id="UP000248659"/>
    </source>
</evidence>
<accession>A0ABX9DEG3</accession>
<name>A0ABX9DEG3_9RHOB</name>
<dbReference type="RefSeq" id="WP_112316320.1">
    <property type="nucleotide sequence ID" value="NZ_MUAV01000015.1"/>
</dbReference>
<dbReference type="Proteomes" id="UP000248659">
    <property type="component" value="Unassembled WGS sequence"/>
</dbReference>
<protein>
    <recommendedName>
        <fullName evidence="4">Tat proofreading chaperone TorD</fullName>
    </recommendedName>
</protein>
<dbReference type="Pfam" id="PF02613">
    <property type="entry name" value="Nitrate_red_del"/>
    <property type="match status" value="1"/>
</dbReference>
<evidence type="ECO:0000313" key="2">
    <source>
        <dbReference type="EMBL" id="RAP40737.1"/>
    </source>
</evidence>